<evidence type="ECO:0000256" key="7">
    <source>
        <dbReference type="SAM" id="Phobius"/>
    </source>
</evidence>
<keyword evidence="7" id="KW-1133">Transmembrane helix</keyword>
<comment type="similarity">
    <text evidence="2">Belongs to the GILT family.</text>
</comment>
<name>A0A5N5X1V5_9EURO</name>
<accession>A0A5N5X1V5</accession>
<dbReference type="InterPro" id="IPR004911">
    <property type="entry name" value="Interferon-induced_GILT"/>
</dbReference>
<reference evidence="8 9" key="1">
    <citation type="submission" date="2019-04" db="EMBL/GenBank/DDBJ databases">
        <title>Friends and foes A comparative genomics study of 23 Aspergillus species from section Flavi.</title>
        <authorList>
            <consortium name="DOE Joint Genome Institute"/>
            <person name="Kjaerbolling I."/>
            <person name="Vesth T."/>
            <person name="Frisvad J.C."/>
            <person name="Nybo J.L."/>
            <person name="Theobald S."/>
            <person name="Kildgaard S."/>
            <person name="Isbrandt T."/>
            <person name="Kuo A."/>
            <person name="Sato A."/>
            <person name="Lyhne E.K."/>
            <person name="Kogle M.E."/>
            <person name="Wiebenga A."/>
            <person name="Kun R.S."/>
            <person name="Lubbers R.J."/>
            <person name="Makela M.R."/>
            <person name="Barry K."/>
            <person name="Chovatia M."/>
            <person name="Clum A."/>
            <person name="Daum C."/>
            <person name="Haridas S."/>
            <person name="He G."/>
            <person name="LaButti K."/>
            <person name="Lipzen A."/>
            <person name="Mondo S."/>
            <person name="Riley R."/>
            <person name="Salamov A."/>
            <person name="Simmons B.A."/>
            <person name="Magnuson J.K."/>
            <person name="Henrissat B."/>
            <person name="Mortensen U.H."/>
            <person name="Larsen T.O."/>
            <person name="Devries R.P."/>
            <person name="Grigoriev I.V."/>
            <person name="Machida M."/>
            <person name="Baker S.E."/>
            <person name="Andersen M.R."/>
        </authorList>
    </citation>
    <scope>NUCLEOTIDE SEQUENCE [LARGE SCALE GENOMIC DNA]</scope>
    <source>
        <strain evidence="8 9">CBS 151.66</strain>
    </source>
</reference>
<dbReference type="Pfam" id="PF03227">
    <property type="entry name" value="GILT"/>
    <property type="match status" value="1"/>
</dbReference>
<evidence type="ECO:0000256" key="3">
    <source>
        <dbReference type="ARBA" id="ARBA00022525"/>
    </source>
</evidence>
<evidence type="ECO:0000256" key="2">
    <source>
        <dbReference type="ARBA" id="ARBA00005679"/>
    </source>
</evidence>
<keyword evidence="3" id="KW-0964">Secreted</keyword>
<dbReference type="OrthoDB" id="958254at2759"/>
<dbReference type="EMBL" id="ML732204">
    <property type="protein sequence ID" value="KAB8074778.1"/>
    <property type="molecule type" value="Genomic_DNA"/>
</dbReference>
<protein>
    <recommendedName>
        <fullName evidence="10">Gamma interferon inducible lysosomal thiol reductase-domain-containing protein</fullName>
    </recommendedName>
</protein>
<proteinExistence type="inferred from homology"/>
<keyword evidence="9" id="KW-1185">Reference proteome</keyword>
<keyword evidence="7" id="KW-0812">Transmembrane</keyword>
<sequence>MEKSKTRPWSQYRYVEVSETPDANPIRARRGRKVTRLAIGLGFISLLMLSSLFILFPGHHFSSCHRLRTKFQTGFSPSKGDETPLPGRSQAEHADISSSKKVPLEAHIMSKCPDAQDCIQKLVVPAMEQISDKVDFELSFIASISHKSSDIQCKHGPGECIGDMLMLCAQDLPFTPEGETEKTTRMPTIRSLGFANCLLSTYSDIPERTLVYNCALQHGIDFEALNSCVSKQEDDPGNDKLSGLALLRQSAVHSADLGVSTSCTVRLDDSVWCVRDGAVWKDCAKEGKGSQVSVLVEEVEKLWKEKN</sequence>
<feature type="region of interest" description="Disordered" evidence="6">
    <location>
        <begin position="75"/>
        <end position="98"/>
    </location>
</feature>
<dbReference type="PANTHER" id="PTHR13234:SF8">
    <property type="entry name" value="GAMMA-INTERFERON-INDUCIBLE LYSOSOMAL THIOL REDUCTASE"/>
    <property type="match status" value="1"/>
</dbReference>
<keyword evidence="4" id="KW-0732">Signal</keyword>
<comment type="subcellular location">
    <subcellularLocation>
        <location evidence="1">Secreted</location>
    </subcellularLocation>
</comment>
<dbReference type="PANTHER" id="PTHR13234">
    <property type="entry name" value="GAMMA-INTERFERON INDUCIBLE LYSOSOMAL THIOL REDUCTASE GILT"/>
    <property type="match status" value="1"/>
</dbReference>
<keyword evidence="5" id="KW-0325">Glycoprotein</keyword>
<keyword evidence="7" id="KW-0472">Membrane</keyword>
<evidence type="ECO:0000256" key="6">
    <source>
        <dbReference type="SAM" id="MobiDB-lite"/>
    </source>
</evidence>
<dbReference type="GO" id="GO:0005576">
    <property type="term" value="C:extracellular region"/>
    <property type="evidence" value="ECO:0007669"/>
    <property type="project" value="UniProtKB-SubCell"/>
</dbReference>
<evidence type="ECO:0000256" key="1">
    <source>
        <dbReference type="ARBA" id="ARBA00004613"/>
    </source>
</evidence>
<dbReference type="GO" id="GO:0016671">
    <property type="term" value="F:oxidoreductase activity, acting on a sulfur group of donors, disulfide as acceptor"/>
    <property type="evidence" value="ECO:0007669"/>
    <property type="project" value="InterPro"/>
</dbReference>
<gene>
    <name evidence="8" type="ORF">BDV29DRAFT_156316</name>
</gene>
<evidence type="ECO:0008006" key="10">
    <source>
        <dbReference type="Google" id="ProtNLM"/>
    </source>
</evidence>
<evidence type="ECO:0000313" key="9">
    <source>
        <dbReference type="Proteomes" id="UP000326565"/>
    </source>
</evidence>
<evidence type="ECO:0000256" key="5">
    <source>
        <dbReference type="ARBA" id="ARBA00023180"/>
    </source>
</evidence>
<organism evidence="8 9">
    <name type="scientific">Aspergillus leporis</name>
    <dbReference type="NCBI Taxonomy" id="41062"/>
    <lineage>
        <taxon>Eukaryota</taxon>
        <taxon>Fungi</taxon>
        <taxon>Dikarya</taxon>
        <taxon>Ascomycota</taxon>
        <taxon>Pezizomycotina</taxon>
        <taxon>Eurotiomycetes</taxon>
        <taxon>Eurotiomycetidae</taxon>
        <taxon>Eurotiales</taxon>
        <taxon>Aspergillaceae</taxon>
        <taxon>Aspergillus</taxon>
        <taxon>Aspergillus subgen. Circumdati</taxon>
    </lineage>
</organism>
<evidence type="ECO:0000256" key="4">
    <source>
        <dbReference type="ARBA" id="ARBA00022729"/>
    </source>
</evidence>
<feature type="transmembrane region" description="Helical" evidence="7">
    <location>
        <begin position="37"/>
        <end position="56"/>
    </location>
</feature>
<dbReference type="Proteomes" id="UP000326565">
    <property type="component" value="Unassembled WGS sequence"/>
</dbReference>
<evidence type="ECO:0000313" key="8">
    <source>
        <dbReference type="EMBL" id="KAB8074778.1"/>
    </source>
</evidence>
<dbReference type="AlphaFoldDB" id="A0A5N5X1V5"/>